<keyword evidence="2" id="KW-0675">Receptor</keyword>
<sequence length="146" mass="16826">MEEPWNSVPDSASRWRYVNCEPGRVPLDWTAIFELLIEAARGLVWMHQEYWVSGTPHGNIKFFNILIRLNHDAWIADFGFSLLLSPTHVVARLVNNAWIREFGFTKAIDEKSLILSRLGVSFLSVNRILAVSLYFEFIKIGSFIDV</sequence>
<evidence type="ECO:0000313" key="3">
    <source>
        <dbReference type="Proteomes" id="UP000623129"/>
    </source>
</evidence>
<dbReference type="GO" id="GO:0005524">
    <property type="term" value="F:ATP binding"/>
    <property type="evidence" value="ECO:0007669"/>
    <property type="project" value="InterPro"/>
</dbReference>
<dbReference type="Gene3D" id="1.10.510.10">
    <property type="entry name" value="Transferase(Phosphotransferase) domain 1"/>
    <property type="match status" value="1"/>
</dbReference>
<keyword evidence="2" id="KW-0418">Kinase</keyword>
<dbReference type="Proteomes" id="UP000623129">
    <property type="component" value="Unassembled WGS sequence"/>
</dbReference>
<accession>A0A833RG91</accession>
<dbReference type="AlphaFoldDB" id="A0A833RG91"/>
<proteinExistence type="predicted"/>
<organism evidence="2 3">
    <name type="scientific">Carex littledalei</name>
    <dbReference type="NCBI Taxonomy" id="544730"/>
    <lineage>
        <taxon>Eukaryota</taxon>
        <taxon>Viridiplantae</taxon>
        <taxon>Streptophyta</taxon>
        <taxon>Embryophyta</taxon>
        <taxon>Tracheophyta</taxon>
        <taxon>Spermatophyta</taxon>
        <taxon>Magnoliopsida</taxon>
        <taxon>Liliopsida</taxon>
        <taxon>Poales</taxon>
        <taxon>Cyperaceae</taxon>
        <taxon>Cyperoideae</taxon>
        <taxon>Cariceae</taxon>
        <taxon>Carex</taxon>
        <taxon>Carex subgen. Euthyceras</taxon>
    </lineage>
</organism>
<reference evidence="2" key="1">
    <citation type="submission" date="2020-01" db="EMBL/GenBank/DDBJ databases">
        <title>Genome sequence of Kobresia littledalei, the first chromosome-level genome in the family Cyperaceae.</title>
        <authorList>
            <person name="Qu G."/>
        </authorList>
    </citation>
    <scope>NUCLEOTIDE SEQUENCE</scope>
    <source>
        <strain evidence="2">C.B.Clarke</strain>
        <tissue evidence="2">Leaf</tissue>
    </source>
</reference>
<keyword evidence="2" id="KW-0808">Transferase</keyword>
<dbReference type="SUPFAM" id="SSF56112">
    <property type="entry name" value="Protein kinase-like (PK-like)"/>
    <property type="match status" value="1"/>
</dbReference>
<keyword evidence="3" id="KW-1185">Reference proteome</keyword>
<name>A0A833RG91_9POAL</name>
<dbReference type="PROSITE" id="PS50011">
    <property type="entry name" value="PROTEIN_KINASE_DOM"/>
    <property type="match status" value="1"/>
</dbReference>
<dbReference type="InterPro" id="IPR011009">
    <property type="entry name" value="Kinase-like_dom_sf"/>
</dbReference>
<comment type="caution">
    <text evidence="2">The sequence shown here is derived from an EMBL/GenBank/DDBJ whole genome shotgun (WGS) entry which is preliminary data.</text>
</comment>
<evidence type="ECO:0000313" key="2">
    <source>
        <dbReference type="EMBL" id="KAF3338752.1"/>
    </source>
</evidence>
<feature type="domain" description="Protein kinase" evidence="1">
    <location>
        <begin position="1"/>
        <end position="146"/>
    </location>
</feature>
<protein>
    <submittedName>
        <fullName evidence="2">Leucine-rich repeat receptor-like protein kinase PXC1</fullName>
    </submittedName>
</protein>
<evidence type="ECO:0000259" key="1">
    <source>
        <dbReference type="PROSITE" id="PS50011"/>
    </source>
</evidence>
<dbReference type="InterPro" id="IPR000719">
    <property type="entry name" value="Prot_kinase_dom"/>
</dbReference>
<dbReference type="EMBL" id="SWLB01000005">
    <property type="protein sequence ID" value="KAF3338752.1"/>
    <property type="molecule type" value="Genomic_DNA"/>
</dbReference>
<dbReference type="GO" id="GO:0004672">
    <property type="term" value="F:protein kinase activity"/>
    <property type="evidence" value="ECO:0007669"/>
    <property type="project" value="InterPro"/>
</dbReference>
<gene>
    <name evidence="2" type="ORF">FCM35_KLT17589</name>
</gene>